<reference evidence="7" key="1">
    <citation type="submission" date="2021-03" db="EMBL/GenBank/DDBJ databases">
        <title>Roseibium sp. CAU 1637 isolated from Incheon.</title>
        <authorList>
            <person name="Kim W."/>
        </authorList>
    </citation>
    <scope>NUCLEOTIDE SEQUENCE</scope>
    <source>
        <strain evidence="7">CAU 1637</strain>
    </source>
</reference>
<dbReference type="InterPro" id="IPR020846">
    <property type="entry name" value="MFS_dom"/>
</dbReference>
<feature type="transmembrane region" description="Helical" evidence="5">
    <location>
        <begin position="41"/>
        <end position="64"/>
    </location>
</feature>
<feature type="domain" description="Major facilitator superfamily (MFS) profile" evidence="6">
    <location>
        <begin position="203"/>
        <end position="383"/>
    </location>
</feature>
<dbReference type="Gene3D" id="1.20.1250.20">
    <property type="entry name" value="MFS general substrate transporter like domains"/>
    <property type="match status" value="2"/>
</dbReference>
<keyword evidence="2 5" id="KW-0812">Transmembrane</keyword>
<keyword evidence="8" id="KW-1185">Reference proteome</keyword>
<comment type="caution">
    <text evidence="7">The sequence shown here is derived from an EMBL/GenBank/DDBJ whole genome shotgun (WGS) entry which is preliminary data.</text>
</comment>
<dbReference type="InterPro" id="IPR011701">
    <property type="entry name" value="MFS"/>
</dbReference>
<dbReference type="GO" id="GO:0016020">
    <property type="term" value="C:membrane"/>
    <property type="evidence" value="ECO:0007669"/>
    <property type="project" value="UniProtKB-SubCell"/>
</dbReference>
<dbReference type="EMBL" id="JAFLNF010000008">
    <property type="protein sequence ID" value="MBO0347030.1"/>
    <property type="molecule type" value="Genomic_DNA"/>
</dbReference>
<feature type="transmembrane region" description="Helical" evidence="5">
    <location>
        <begin position="71"/>
        <end position="90"/>
    </location>
</feature>
<evidence type="ECO:0000256" key="3">
    <source>
        <dbReference type="ARBA" id="ARBA00022989"/>
    </source>
</evidence>
<sequence length="383" mass="40083">MSAIRARRAVGAVFFVFGTDIGAWAARIPDFKELLGLSEGPLGALLLSLAVGSMAGFPIAGYLVDRMGAERLSKILAVALLLAFLSLPFGTVYVPLFAFCLFALGAVIGSLDVAMNAWGAEVEKELGRPIMSSYHGLYSLGAVAGAGGGAVALWLDLPVTTHYILWVLLMLPALYYALTTPWVSERSEPTGSRPPVIALPKGALVFVGIMCLAGGIGEGAVTDWAALYQIQELFFSESLAAITFAVYSSAMVVMRFSGDALTARFGPVRVAQVCGLAGFIGCALLVWGPTIYVVWLGVAIMGIGNAPMFPLAISRAAADPTVSKGAAIASVVTLGYGAFLFGPPVLGFVGEHFSLRVSFLIVAFISLVIVVLAKHFRVPLAAD</sequence>
<dbReference type="PROSITE" id="PS50850">
    <property type="entry name" value="MFS"/>
    <property type="match status" value="1"/>
</dbReference>
<dbReference type="RefSeq" id="WP_206943529.1">
    <property type="nucleotide sequence ID" value="NZ_JAFLNF010000008.1"/>
</dbReference>
<evidence type="ECO:0000256" key="5">
    <source>
        <dbReference type="SAM" id="Phobius"/>
    </source>
</evidence>
<keyword evidence="3 5" id="KW-1133">Transmembrane helix</keyword>
<gene>
    <name evidence="7" type="ORF">J0X15_17520</name>
</gene>
<feature type="transmembrane region" description="Helical" evidence="5">
    <location>
        <begin position="163"/>
        <end position="183"/>
    </location>
</feature>
<dbReference type="GO" id="GO:0022857">
    <property type="term" value="F:transmembrane transporter activity"/>
    <property type="evidence" value="ECO:0007669"/>
    <property type="project" value="InterPro"/>
</dbReference>
<dbReference type="CDD" id="cd17393">
    <property type="entry name" value="MFS_MosC_like"/>
    <property type="match status" value="1"/>
</dbReference>
<dbReference type="Pfam" id="PF07690">
    <property type="entry name" value="MFS_1"/>
    <property type="match status" value="1"/>
</dbReference>
<feature type="transmembrane region" description="Helical" evidence="5">
    <location>
        <begin position="203"/>
        <end position="221"/>
    </location>
</feature>
<evidence type="ECO:0000313" key="8">
    <source>
        <dbReference type="Proteomes" id="UP000664779"/>
    </source>
</evidence>
<keyword evidence="4 5" id="KW-0472">Membrane</keyword>
<feature type="transmembrane region" description="Helical" evidence="5">
    <location>
        <begin position="136"/>
        <end position="157"/>
    </location>
</feature>
<organism evidence="7 8">
    <name type="scientific">Roseibium limicola</name>
    <dbReference type="NCBI Taxonomy" id="2816037"/>
    <lineage>
        <taxon>Bacteria</taxon>
        <taxon>Pseudomonadati</taxon>
        <taxon>Pseudomonadota</taxon>
        <taxon>Alphaproteobacteria</taxon>
        <taxon>Hyphomicrobiales</taxon>
        <taxon>Stappiaceae</taxon>
        <taxon>Roseibium</taxon>
    </lineage>
</organism>
<evidence type="ECO:0000256" key="4">
    <source>
        <dbReference type="ARBA" id="ARBA00023136"/>
    </source>
</evidence>
<name>A0A939J6N2_9HYPH</name>
<dbReference type="PANTHER" id="PTHR23514">
    <property type="entry name" value="BYPASS OF STOP CODON PROTEIN 6"/>
    <property type="match status" value="1"/>
</dbReference>
<feature type="transmembrane region" description="Helical" evidence="5">
    <location>
        <begin position="293"/>
        <end position="313"/>
    </location>
</feature>
<feature type="transmembrane region" description="Helical" evidence="5">
    <location>
        <begin position="353"/>
        <end position="373"/>
    </location>
</feature>
<evidence type="ECO:0000313" key="7">
    <source>
        <dbReference type="EMBL" id="MBO0347030.1"/>
    </source>
</evidence>
<feature type="transmembrane region" description="Helical" evidence="5">
    <location>
        <begin position="96"/>
        <end position="115"/>
    </location>
</feature>
<dbReference type="Proteomes" id="UP000664779">
    <property type="component" value="Unassembled WGS sequence"/>
</dbReference>
<accession>A0A939J6N2</accession>
<evidence type="ECO:0000256" key="2">
    <source>
        <dbReference type="ARBA" id="ARBA00022692"/>
    </source>
</evidence>
<dbReference type="SUPFAM" id="SSF103473">
    <property type="entry name" value="MFS general substrate transporter"/>
    <property type="match status" value="1"/>
</dbReference>
<proteinExistence type="predicted"/>
<evidence type="ECO:0000259" key="6">
    <source>
        <dbReference type="PROSITE" id="PS50850"/>
    </source>
</evidence>
<feature type="transmembrane region" description="Helical" evidence="5">
    <location>
        <begin position="268"/>
        <end position="287"/>
    </location>
</feature>
<feature type="transmembrane region" description="Helical" evidence="5">
    <location>
        <begin position="233"/>
        <end position="256"/>
    </location>
</feature>
<dbReference type="PANTHER" id="PTHR23514:SF13">
    <property type="entry name" value="INNER MEMBRANE PROTEIN YBJJ"/>
    <property type="match status" value="1"/>
</dbReference>
<evidence type="ECO:0000256" key="1">
    <source>
        <dbReference type="ARBA" id="ARBA00004141"/>
    </source>
</evidence>
<protein>
    <submittedName>
        <fullName evidence="7">MFS transporter</fullName>
    </submittedName>
</protein>
<dbReference type="AlphaFoldDB" id="A0A939J6N2"/>
<feature type="transmembrane region" description="Helical" evidence="5">
    <location>
        <begin position="325"/>
        <end position="347"/>
    </location>
</feature>
<dbReference type="InterPro" id="IPR036259">
    <property type="entry name" value="MFS_trans_sf"/>
</dbReference>
<comment type="subcellular location">
    <subcellularLocation>
        <location evidence="1">Membrane</location>
        <topology evidence="1">Multi-pass membrane protein</topology>
    </subcellularLocation>
</comment>
<dbReference type="InterPro" id="IPR051788">
    <property type="entry name" value="MFS_Transporter"/>
</dbReference>